<proteinExistence type="predicted"/>
<dbReference type="RefSeq" id="WP_048756346.1">
    <property type="nucleotide sequence ID" value="NZ_CCAZ020000001.1"/>
</dbReference>
<sequence>MKPFPWNEAIGFGLGVLRLLPAQFWAMTPRELAFAIRGVCGTVAEPIDRASLDALIKQFPDLAEVKP</sequence>
<dbReference type="Pfam" id="PF09550">
    <property type="entry name" value="Phage_TAC_6"/>
    <property type="match status" value="1"/>
</dbReference>
<dbReference type="InterPro" id="IPR019056">
    <property type="entry name" value="Phage_TAC_6"/>
</dbReference>
<accession>A0A090MQF8</accession>
<dbReference type="Proteomes" id="UP000035762">
    <property type="component" value="Unassembled WGS sequence"/>
</dbReference>
<dbReference type="NCBIfam" id="TIGR02216">
    <property type="entry name" value="phage_TIGR02216"/>
    <property type="match status" value="1"/>
</dbReference>
<protein>
    <recommendedName>
        <fullName evidence="3">Phage tail assembly chaperone</fullName>
    </recommendedName>
</protein>
<evidence type="ECO:0000313" key="2">
    <source>
        <dbReference type="Proteomes" id="UP000035762"/>
    </source>
</evidence>
<dbReference type="STRING" id="1035.BN961_01877"/>
<dbReference type="AlphaFoldDB" id="A0A090MQF8"/>
<dbReference type="EMBL" id="CCAZ020000001">
    <property type="protein sequence ID" value="CEG08462.1"/>
    <property type="molecule type" value="Genomic_DNA"/>
</dbReference>
<name>A0A090MQF8_AFIFE</name>
<organism evidence="1 2">
    <name type="scientific">Afipia felis</name>
    <name type="common">Cat scratch disease bacillus</name>
    <dbReference type="NCBI Taxonomy" id="1035"/>
    <lineage>
        <taxon>Bacteria</taxon>
        <taxon>Pseudomonadati</taxon>
        <taxon>Pseudomonadota</taxon>
        <taxon>Alphaproteobacteria</taxon>
        <taxon>Hyphomicrobiales</taxon>
        <taxon>Nitrobacteraceae</taxon>
        <taxon>Afipia</taxon>
    </lineage>
</organism>
<gene>
    <name evidence="1" type="ORF">BN961_01877</name>
</gene>
<keyword evidence="2" id="KW-1185">Reference proteome</keyword>
<comment type="caution">
    <text evidence="1">The sequence shown here is derived from an EMBL/GenBank/DDBJ whole genome shotgun (WGS) entry which is preliminary data.</text>
</comment>
<dbReference type="InterPro" id="IPR011739">
    <property type="entry name" value="GTA_rcc01693"/>
</dbReference>
<dbReference type="OrthoDB" id="7582980at2"/>
<evidence type="ECO:0000313" key="1">
    <source>
        <dbReference type="EMBL" id="CEG08462.1"/>
    </source>
</evidence>
<reference evidence="1 2" key="1">
    <citation type="journal article" date="2014" name="Genome Announc.">
        <title>Genome Sequence of Afipia felis Strain 76713, Isolated in Hospital Water Using an Amoeba Co-Culture Procedure.</title>
        <authorList>
            <person name="Benamar S."/>
            <person name="La Scola B."/>
            <person name="Croce O."/>
        </authorList>
    </citation>
    <scope>NUCLEOTIDE SEQUENCE [LARGE SCALE GENOMIC DNA]</scope>
    <source>
        <strain evidence="1 2">76713</strain>
    </source>
</reference>
<evidence type="ECO:0008006" key="3">
    <source>
        <dbReference type="Google" id="ProtNLM"/>
    </source>
</evidence>